<dbReference type="PANTHER" id="PTHR45947">
    <property type="entry name" value="SULFOQUINOVOSYL TRANSFERASE SQD2"/>
    <property type="match status" value="1"/>
</dbReference>
<sequence>MSKILIVSLEYPPQVGGIASYVQNFAAHLPLESVVIYAPKIKGDYDYDVKNPWKVYRRSPYWFLWPRWLRMLWQLNIIIKKEKIEKIYIQHALPVGYVAYLIKKIKKIPYIVFFHGTDLTLGLTKKVHKLSLVCRSAEQVIVSSNFLKTKLLSKLDDLKNVKVINPCPGDLFLQPINQEEVDKIKSQLALSGKKVIISVSRLADGKGFPHLIRVMPDILRKVPNLVWLIVGDGPKREAIVNLVQQYKLQNVVRFIGQINYEELPKFYHLADLFVLLTHKDETTEEGWGTVFLEAAACGLPVVAGKVGGVDETIEHSRTGILVDIYQGANVAASIADILLDEDFAGQMGLAGRERVLNEFTWEKQIAKIG</sequence>
<dbReference type="Gene3D" id="3.40.50.2000">
    <property type="entry name" value="Glycogen Phosphorylase B"/>
    <property type="match status" value="2"/>
</dbReference>
<feature type="domain" description="Glycosyl transferase family 1" evidence="1">
    <location>
        <begin position="183"/>
        <end position="353"/>
    </location>
</feature>
<dbReference type="InterPro" id="IPR028098">
    <property type="entry name" value="Glyco_trans_4-like_N"/>
</dbReference>
<dbReference type="Pfam" id="PF13439">
    <property type="entry name" value="Glyco_transf_4"/>
    <property type="match status" value="1"/>
</dbReference>
<evidence type="ECO:0000313" key="4">
    <source>
        <dbReference type="Proteomes" id="UP000231426"/>
    </source>
</evidence>
<dbReference type="EMBL" id="PFBV01000001">
    <property type="protein sequence ID" value="PIT88764.1"/>
    <property type="molecule type" value="Genomic_DNA"/>
</dbReference>
<dbReference type="AlphaFoldDB" id="A0A2M6W7K4"/>
<dbReference type="SUPFAM" id="SSF53756">
    <property type="entry name" value="UDP-Glycosyltransferase/glycogen phosphorylase"/>
    <property type="match status" value="1"/>
</dbReference>
<evidence type="ECO:0000259" key="1">
    <source>
        <dbReference type="Pfam" id="PF00534"/>
    </source>
</evidence>
<name>A0A2M6W7K4_9BACT</name>
<organism evidence="3 4">
    <name type="scientific">Candidatus Magasanikbacteria bacterium CG10_big_fil_rev_8_21_14_0_10_36_32</name>
    <dbReference type="NCBI Taxonomy" id="1974646"/>
    <lineage>
        <taxon>Bacteria</taxon>
        <taxon>Candidatus Magasanikiibacteriota</taxon>
    </lineage>
</organism>
<accession>A0A2M6W7K4</accession>
<dbReference type="Proteomes" id="UP000231426">
    <property type="component" value="Unassembled WGS sequence"/>
</dbReference>
<proteinExistence type="predicted"/>
<evidence type="ECO:0000259" key="2">
    <source>
        <dbReference type="Pfam" id="PF13439"/>
    </source>
</evidence>
<evidence type="ECO:0000313" key="3">
    <source>
        <dbReference type="EMBL" id="PIT88764.1"/>
    </source>
</evidence>
<dbReference type="PANTHER" id="PTHR45947:SF3">
    <property type="entry name" value="SULFOQUINOVOSYL TRANSFERASE SQD2"/>
    <property type="match status" value="1"/>
</dbReference>
<feature type="domain" description="Glycosyltransferase subfamily 4-like N-terminal" evidence="2">
    <location>
        <begin position="15"/>
        <end position="165"/>
    </location>
</feature>
<comment type="caution">
    <text evidence="3">The sequence shown here is derived from an EMBL/GenBank/DDBJ whole genome shotgun (WGS) entry which is preliminary data.</text>
</comment>
<reference evidence="4" key="1">
    <citation type="submission" date="2017-09" db="EMBL/GenBank/DDBJ databases">
        <title>Depth-based differentiation of microbial function through sediment-hosted aquifers and enrichment of novel symbionts in the deep terrestrial subsurface.</title>
        <authorList>
            <person name="Probst A.J."/>
            <person name="Ladd B."/>
            <person name="Jarett J.K."/>
            <person name="Geller-Mcgrath D.E."/>
            <person name="Sieber C.M.K."/>
            <person name="Emerson J.B."/>
            <person name="Anantharaman K."/>
            <person name="Thomas B.C."/>
            <person name="Malmstrom R."/>
            <person name="Stieglmeier M."/>
            <person name="Klingl A."/>
            <person name="Woyke T."/>
            <person name="Ryan C.M."/>
            <person name="Banfield J.F."/>
        </authorList>
    </citation>
    <scope>NUCLEOTIDE SEQUENCE [LARGE SCALE GENOMIC DNA]</scope>
</reference>
<dbReference type="InterPro" id="IPR050194">
    <property type="entry name" value="Glycosyltransferase_grp1"/>
</dbReference>
<evidence type="ECO:0008006" key="5">
    <source>
        <dbReference type="Google" id="ProtNLM"/>
    </source>
</evidence>
<protein>
    <recommendedName>
        <fullName evidence="5">Glycosyltransferase family 4 protein</fullName>
    </recommendedName>
</protein>
<dbReference type="CDD" id="cd03801">
    <property type="entry name" value="GT4_PimA-like"/>
    <property type="match status" value="1"/>
</dbReference>
<dbReference type="Pfam" id="PF00534">
    <property type="entry name" value="Glycos_transf_1"/>
    <property type="match status" value="1"/>
</dbReference>
<dbReference type="GO" id="GO:0016758">
    <property type="term" value="F:hexosyltransferase activity"/>
    <property type="evidence" value="ECO:0007669"/>
    <property type="project" value="TreeGrafter"/>
</dbReference>
<gene>
    <name evidence="3" type="ORF">COU29_00070</name>
</gene>
<dbReference type="InterPro" id="IPR001296">
    <property type="entry name" value="Glyco_trans_1"/>
</dbReference>